<reference evidence="2" key="1">
    <citation type="journal article" date="2014" name="Int. J. Syst. Evol. Microbiol.">
        <title>Complete genome sequence of Corynebacterium casei LMG S-19264T (=DSM 44701T), isolated from a smear-ripened cheese.</title>
        <authorList>
            <consortium name="US DOE Joint Genome Institute (JGI-PGF)"/>
            <person name="Walter F."/>
            <person name="Albersmeier A."/>
            <person name="Kalinowski J."/>
            <person name="Ruckert C."/>
        </authorList>
    </citation>
    <scope>NUCLEOTIDE SEQUENCE</scope>
    <source>
        <strain evidence="2">KCTC 23714</strain>
    </source>
</reference>
<organism evidence="2 3">
    <name type="scientific">Gemmobacter lanyuensis</name>
    <dbReference type="NCBI Taxonomy" id="1054497"/>
    <lineage>
        <taxon>Bacteria</taxon>
        <taxon>Pseudomonadati</taxon>
        <taxon>Pseudomonadota</taxon>
        <taxon>Alphaproteobacteria</taxon>
        <taxon>Rhodobacterales</taxon>
        <taxon>Paracoccaceae</taxon>
        <taxon>Gemmobacter</taxon>
    </lineage>
</organism>
<dbReference type="EMBL" id="BMYQ01000001">
    <property type="protein sequence ID" value="GGW21714.1"/>
    <property type="molecule type" value="Genomic_DNA"/>
</dbReference>
<gene>
    <name evidence="2" type="ORF">GCM10011452_03420</name>
</gene>
<dbReference type="Proteomes" id="UP000628984">
    <property type="component" value="Unassembled WGS sequence"/>
</dbReference>
<dbReference type="InterPro" id="IPR010982">
    <property type="entry name" value="Lambda_DNA-bd_dom_sf"/>
</dbReference>
<dbReference type="PROSITE" id="PS50943">
    <property type="entry name" value="HTH_CROC1"/>
    <property type="match status" value="1"/>
</dbReference>
<protein>
    <recommendedName>
        <fullName evidence="1">HTH cro/C1-type domain-containing protein</fullName>
    </recommendedName>
</protein>
<proteinExistence type="predicted"/>
<name>A0A918ILR0_9RHOB</name>
<dbReference type="Gene3D" id="1.10.260.40">
    <property type="entry name" value="lambda repressor-like DNA-binding domains"/>
    <property type="match status" value="1"/>
</dbReference>
<reference evidence="2" key="2">
    <citation type="submission" date="2020-09" db="EMBL/GenBank/DDBJ databases">
        <authorList>
            <person name="Sun Q."/>
            <person name="Kim S."/>
        </authorList>
    </citation>
    <scope>NUCLEOTIDE SEQUENCE</scope>
    <source>
        <strain evidence="2">KCTC 23714</strain>
    </source>
</reference>
<dbReference type="SUPFAM" id="SSF47413">
    <property type="entry name" value="lambda repressor-like DNA-binding domains"/>
    <property type="match status" value="1"/>
</dbReference>
<dbReference type="GO" id="GO:0003677">
    <property type="term" value="F:DNA binding"/>
    <property type="evidence" value="ECO:0007669"/>
    <property type="project" value="InterPro"/>
</dbReference>
<evidence type="ECO:0000313" key="2">
    <source>
        <dbReference type="EMBL" id="GGW21714.1"/>
    </source>
</evidence>
<dbReference type="Pfam" id="PF13443">
    <property type="entry name" value="HTH_26"/>
    <property type="match status" value="1"/>
</dbReference>
<dbReference type="CDD" id="cd00093">
    <property type="entry name" value="HTH_XRE"/>
    <property type="match status" value="1"/>
</dbReference>
<accession>A0A918ILR0</accession>
<sequence length="266" mass="30720">MSRPPMSPTEIRSIFGRNLRALCEGGPPITTLCQAIGINRTQFNRYLSGDAFPRPDVLARICAHFDVDARILLEPLEDLRRKVPDRYMEELRDKMLIGASRPVDPQAVPDAMYRFWRNSFMYPGKIVTNLAMIRTKDELTLLKGFEENLLARQENAHARRFPRLAYYGLVRQHVDGISIYCQDRQNQSNINFFEFGLEGNMRFYPGFSLLIRRRIDGMNRMSAAVLERIPNTPALWRQIVRQEALHDLSYAPPIVQRALGRIPDGL</sequence>
<dbReference type="InterPro" id="IPR001387">
    <property type="entry name" value="Cro/C1-type_HTH"/>
</dbReference>
<evidence type="ECO:0000313" key="3">
    <source>
        <dbReference type="Proteomes" id="UP000628984"/>
    </source>
</evidence>
<keyword evidence="3" id="KW-1185">Reference proteome</keyword>
<feature type="domain" description="HTH cro/C1-type" evidence="1">
    <location>
        <begin position="32"/>
        <end position="72"/>
    </location>
</feature>
<comment type="caution">
    <text evidence="2">The sequence shown here is derived from an EMBL/GenBank/DDBJ whole genome shotgun (WGS) entry which is preliminary data.</text>
</comment>
<dbReference type="RefSeq" id="WP_189632068.1">
    <property type="nucleotide sequence ID" value="NZ_BMYQ01000001.1"/>
</dbReference>
<dbReference type="AlphaFoldDB" id="A0A918ILR0"/>
<evidence type="ECO:0000259" key="1">
    <source>
        <dbReference type="PROSITE" id="PS50943"/>
    </source>
</evidence>